<dbReference type="PROSITE" id="PS00615">
    <property type="entry name" value="C_TYPE_LECTIN_1"/>
    <property type="match status" value="2"/>
</dbReference>
<dbReference type="InterPro" id="IPR050801">
    <property type="entry name" value="Ca-Dep_Lectins_ImmuneDev"/>
</dbReference>
<evidence type="ECO:0000256" key="1">
    <source>
        <dbReference type="ARBA" id="ARBA00022837"/>
    </source>
</evidence>
<reference evidence="9" key="1">
    <citation type="submission" date="2025-08" db="UniProtKB">
        <authorList>
            <consortium name="RefSeq"/>
        </authorList>
    </citation>
    <scope>IDENTIFICATION</scope>
    <source>
        <tissue evidence="9">Gonad</tissue>
    </source>
</reference>
<evidence type="ECO:0000313" key="9">
    <source>
        <dbReference type="RefSeq" id="XP_019638446.1"/>
    </source>
</evidence>
<keyword evidence="5" id="KW-0732">Signal</keyword>
<dbReference type="SMART" id="SM00034">
    <property type="entry name" value="CLECT"/>
    <property type="match status" value="3"/>
</dbReference>
<dbReference type="KEGG" id="bbel:109480658"/>
<accession>A0A6P5A9L0</accession>
<keyword evidence="2" id="KW-1015">Disulfide bond</keyword>
<sequence length="702" mass="78822">MTATDRGARWAVLVVLLFLVLGTSCSSAGCPDGFTKFGGACFKVYQQTASYNQARQFCVGKGGLLAMPKDEKTDDFLWRLKNAVDSGSYFWFGLSDENREGQWRWEDGTILNKSADWTNWRPGQPDNHNGKEDCAHYQSVPKTGWNDLPCSYKTAKFICQTTDDAAAVLPRTTMTSLVTTQTGTSASHGHSGDLKKITLPVPRSANNYARLMTTLPQDLTSFTLCLHMRTDMGSNTDASLFSYAVGSGVHANELLLYKDRLRRGHFQLYIQNIHAELGDLPVWDSEWHAICATWRSGDGAWQVYTDGVLQATGSRLNVGGKVRRGGTWILAQDQDTVTGGFTESQAFSGELSQVNLWDRVLSADEIGTNWSVFCNYHGNVIDWATTNVTVSGQASSDLYRCVERPRSSMVSSVTEQIETSTSQGSPACPKDYQLFQGICYKAFNFAADFYQSISWCVKDGGTLAMPRDQKTNEFLVRLKNSVDRRKPFRFGLHDIPEENVWRWMDGQELGDFTDWAPEEPNNSGSGEDCVEYWPQTQKKRTTNKWNDVSCFYKEKFICQVDTTEPHGYIPYTDVYFKVFAQLKTYEAAKQTCLSNGGHLADVKTQELRDFLLSEIQKVDASRDYWIGLNDLKVENTWTWSDGTPVSDCVFTNWAPGEPNNNAGADERGQDCGHLWKAKGFKWDDDGCGMQKYFICQIGTFPT</sequence>
<dbReference type="InterPro" id="IPR001759">
    <property type="entry name" value="PTX_dom"/>
</dbReference>
<dbReference type="Pfam" id="PF00059">
    <property type="entry name" value="Lectin_C"/>
    <property type="match status" value="3"/>
</dbReference>
<keyword evidence="1" id="KW-0106">Calcium</keyword>
<evidence type="ECO:0000256" key="2">
    <source>
        <dbReference type="ARBA" id="ARBA00023157"/>
    </source>
</evidence>
<gene>
    <name evidence="9" type="primary">LOC109480658</name>
</gene>
<evidence type="ECO:0000259" key="6">
    <source>
        <dbReference type="PROSITE" id="PS50041"/>
    </source>
</evidence>
<dbReference type="InterPro" id="IPR001304">
    <property type="entry name" value="C-type_lectin-like"/>
</dbReference>
<feature type="domain" description="C-type lectin" evidence="6">
    <location>
        <begin position="435"/>
        <end position="559"/>
    </location>
</feature>
<keyword evidence="3" id="KW-0325">Glycoprotein</keyword>
<evidence type="ECO:0000259" key="7">
    <source>
        <dbReference type="PROSITE" id="PS51828"/>
    </source>
</evidence>
<dbReference type="InterPro" id="IPR016187">
    <property type="entry name" value="CTDL_fold"/>
</dbReference>
<proteinExistence type="predicted"/>
<keyword evidence="8" id="KW-1185">Reference proteome</keyword>
<evidence type="ECO:0000313" key="8">
    <source>
        <dbReference type="Proteomes" id="UP000515135"/>
    </source>
</evidence>
<evidence type="ECO:0000256" key="5">
    <source>
        <dbReference type="SAM" id="SignalP"/>
    </source>
</evidence>
<comment type="caution">
    <text evidence="4">Lacks conserved residue(s) required for the propagation of feature annotation.</text>
</comment>
<dbReference type="GeneID" id="109480658"/>
<dbReference type="SUPFAM" id="SSF56436">
    <property type="entry name" value="C-type lectin-like"/>
    <property type="match status" value="3"/>
</dbReference>
<feature type="chain" id="PRO_5028279816" evidence="5">
    <location>
        <begin position="29"/>
        <end position="702"/>
    </location>
</feature>
<evidence type="ECO:0000256" key="3">
    <source>
        <dbReference type="ARBA" id="ARBA00023180"/>
    </source>
</evidence>
<dbReference type="InterPro" id="IPR013320">
    <property type="entry name" value="ConA-like_dom_sf"/>
</dbReference>
<dbReference type="PROSITE" id="PS51257">
    <property type="entry name" value="PROKAR_LIPOPROTEIN"/>
    <property type="match status" value="1"/>
</dbReference>
<dbReference type="PANTHER" id="PTHR22801">
    <property type="entry name" value="LITHOSTATHINE"/>
    <property type="match status" value="1"/>
</dbReference>
<dbReference type="InterPro" id="IPR018378">
    <property type="entry name" value="C-type_lectin_CS"/>
</dbReference>
<evidence type="ECO:0000256" key="4">
    <source>
        <dbReference type="PROSITE-ProRule" id="PRU01172"/>
    </source>
</evidence>
<dbReference type="PROSITE" id="PS51828">
    <property type="entry name" value="PTX_2"/>
    <property type="match status" value="1"/>
</dbReference>
<dbReference type="CDD" id="cd00037">
    <property type="entry name" value="CLECT"/>
    <property type="match status" value="2"/>
</dbReference>
<dbReference type="OrthoDB" id="547680at2759"/>
<dbReference type="SMART" id="SM00159">
    <property type="entry name" value="PTX"/>
    <property type="match status" value="1"/>
</dbReference>
<organism evidence="8 9">
    <name type="scientific">Branchiostoma belcheri</name>
    <name type="common">Amphioxus</name>
    <dbReference type="NCBI Taxonomy" id="7741"/>
    <lineage>
        <taxon>Eukaryota</taxon>
        <taxon>Metazoa</taxon>
        <taxon>Chordata</taxon>
        <taxon>Cephalochordata</taxon>
        <taxon>Leptocardii</taxon>
        <taxon>Amphioxiformes</taxon>
        <taxon>Branchiostomatidae</taxon>
        <taxon>Branchiostoma</taxon>
    </lineage>
</organism>
<feature type="domain" description="C-type lectin" evidence="6">
    <location>
        <begin position="37"/>
        <end position="153"/>
    </location>
</feature>
<dbReference type="SUPFAM" id="SSF49899">
    <property type="entry name" value="Concanavalin A-like lectins/glucanases"/>
    <property type="match status" value="1"/>
</dbReference>
<name>A0A6P5A9L0_BRABE</name>
<protein>
    <submittedName>
        <fullName evidence="9">Macrophage mannose receptor 1-like</fullName>
    </submittedName>
</protein>
<dbReference type="InterPro" id="IPR016186">
    <property type="entry name" value="C-type_lectin-like/link_sf"/>
</dbReference>
<dbReference type="PANTHER" id="PTHR22801:SF63">
    <property type="entry name" value="C-TYPE LECTIN DOMAIN-CONTAINING PROTEIN"/>
    <property type="match status" value="1"/>
</dbReference>
<feature type="domain" description="Pentraxin (PTX)" evidence="7">
    <location>
        <begin position="194"/>
        <end position="409"/>
    </location>
</feature>
<dbReference type="Gene3D" id="2.60.120.200">
    <property type="match status" value="1"/>
</dbReference>
<dbReference type="RefSeq" id="XP_019638446.1">
    <property type="nucleotide sequence ID" value="XM_019782887.1"/>
</dbReference>
<feature type="signal peptide" evidence="5">
    <location>
        <begin position="1"/>
        <end position="28"/>
    </location>
</feature>
<dbReference type="Pfam" id="PF00354">
    <property type="entry name" value="Pentaxin"/>
    <property type="match status" value="1"/>
</dbReference>
<dbReference type="Proteomes" id="UP000515135">
    <property type="component" value="Unplaced"/>
</dbReference>
<dbReference type="AlphaFoldDB" id="A0A6P5A9L0"/>
<dbReference type="Gene3D" id="3.10.100.10">
    <property type="entry name" value="Mannose-Binding Protein A, subunit A"/>
    <property type="match status" value="3"/>
</dbReference>
<dbReference type="PROSITE" id="PS50041">
    <property type="entry name" value="C_TYPE_LECTIN_2"/>
    <property type="match status" value="3"/>
</dbReference>
<dbReference type="FunFam" id="2.60.120.200:FF:000012">
    <property type="entry name" value="neuronal pentraxin receptor"/>
    <property type="match status" value="1"/>
</dbReference>
<feature type="domain" description="C-type lectin" evidence="6">
    <location>
        <begin position="571"/>
        <end position="696"/>
    </location>
</feature>
<dbReference type="PRINTS" id="PR00895">
    <property type="entry name" value="PENTAXIN"/>
</dbReference>